<keyword evidence="4" id="KW-0804">Transcription</keyword>
<organism evidence="9 10">
    <name type="scientific">Allobranchiibius huperziae</name>
    <dbReference type="NCBI Taxonomy" id="1874116"/>
    <lineage>
        <taxon>Bacteria</taxon>
        <taxon>Bacillati</taxon>
        <taxon>Actinomycetota</taxon>
        <taxon>Actinomycetes</taxon>
        <taxon>Micrococcales</taxon>
        <taxon>Dermacoccaceae</taxon>
        <taxon>Allobranchiibius</taxon>
    </lineage>
</organism>
<dbReference type="SUPFAM" id="SSF88659">
    <property type="entry name" value="Sigma3 and sigma4 domains of RNA polymerase sigma factors"/>
    <property type="match status" value="2"/>
</dbReference>
<dbReference type="CDD" id="cd06171">
    <property type="entry name" value="Sigma70_r4"/>
    <property type="match status" value="1"/>
</dbReference>
<evidence type="ECO:0000259" key="8">
    <source>
        <dbReference type="Pfam" id="PF04545"/>
    </source>
</evidence>
<dbReference type="Pfam" id="PF04545">
    <property type="entry name" value="Sigma70_r4"/>
    <property type="match status" value="1"/>
</dbReference>
<dbReference type="InterPro" id="IPR007624">
    <property type="entry name" value="RNA_pol_sigma70_r3"/>
</dbReference>
<dbReference type="Pfam" id="PF04542">
    <property type="entry name" value="Sigma70_r2"/>
    <property type="match status" value="1"/>
</dbReference>
<sequence>MMNVTARVHPRPWVAEKTPPAAVSATEDHDAEQQTSGKEREARTVALLIRAGRVDDPGIASQLRGEAVALNLRLVRGVARRYAGRGVELEDLQQVAGMALVLAARRFEPEQGRGFGAFAQVTMHGELKRHLRDHAWAVRPPRALHDTYLQIVRIGDDLAQSLQAVPSTGQIAQALGVTSQQVREAQNVSGSYAAASLDAWPGGDDIPWGEPVNVGRVRSVDAQLAGLDLRQSIRLLPPREQLMLHLRFAEDLTQQQIGVRLGISQMQVSRQLSSVIARLRATLTNDTAEAAS</sequence>
<feature type="domain" description="RNA polymerase sigma-70 region 2" evidence="7">
    <location>
        <begin position="69"/>
        <end position="136"/>
    </location>
</feature>
<comment type="caution">
    <text evidence="9">The sequence shown here is derived from an EMBL/GenBank/DDBJ whole genome shotgun (WGS) entry which is preliminary data.</text>
</comment>
<feature type="domain" description="RNA polymerase sigma-70 region 4" evidence="8">
    <location>
        <begin position="236"/>
        <end position="281"/>
    </location>
</feature>
<dbReference type="InterPro" id="IPR014284">
    <property type="entry name" value="RNA_pol_sigma-70_dom"/>
</dbReference>
<evidence type="ECO:0000256" key="2">
    <source>
        <dbReference type="ARBA" id="ARBA00023082"/>
    </source>
</evidence>
<dbReference type="Gene3D" id="1.10.10.10">
    <property type="entry name" value="Winged helix-like DNA-binding domain superfamily/Winged helix DNA-binding domain"/>
    <property type="match status" value="2"/>
</dbReference>
<dbReference type="SUPFAM" id="SSF88946">
    <property type="entry name" value="Sigma2 domain of RNA polymerase sigma factors"/>
    <property type="match status" value="1"/>
</dbReference>
<dbReference type="Pfam" id="PF04539">
    <property type="entry name" value="Sigma70_r3"/>
    <property type="match status" value="1"/>
</dbReference>
<dbReference type="InterPro" id="IPR007630">
    <property type="entry name" value="RNA_pol_sigma70_r4"/>
</dbReference>
<dbReference type="GO" id="GO:0003677">
    <property type="term" value="F:DNA binding"/>
    <property type="evidence" value="ECO:0007669"/>
    <property type="project" value="UniProtKB-KW"/>
</dbReference>
<reference evidence="9 10" key="1">
    <citation type="submission" date="2020-07" db="EMBL/GenBank/DDBJ databases">
        <title>Sequencing the genomes of 1000 actinobacteria strains.</title>
        <authorList>
            <person name="Klenk H.-P."/>
        </authorList>
    </citation>
    <scope>NUCLEOTIDE SEQUENCE [LARGE SCALE GENOMIC DNA]</scope>
    <source>
        <strain evidence="9 10">DSM 29531</strain>
    </source>
</reference>
<feature type="compositionally biased region" description="Basic and acidic residues" evidence="5">
    <location>
        <begin position="26"/>
        <end position="40"/>
    </location>
</feature>
<dbReference type="InterPro" id="IPR036388">
    <property type="entry name" value="WH-like_DNA-bd_sf"/>
</dbReference>
<evidence type="ECO:0000256" key="4">
    <source>
        <dbReference type="ARBA" id="ARBA00023163"/>
    </source>
</evidence>
<dbReference type="GO" id="GO:0006352">
    <property type="term" value="P:DNA-templated transcription initiation"/>
    <property type="evidence" value="ECO:0007669"/>
    <property type="project" value="InterPro"/>
</dbReference>
<dbReference type="Gene3D" id="1.20.120.1810">
    <property type="match status" value="1"/>
</dbReference>
<evidence type="ECO:0000256" key="1">
    <source>
        <dbReference type="ARBA" id="ARBA00023015"/>
    </source>
</evidence>
<evidence type="ECO:0000259" key="6">
    <source>
        <dbReference type="Pfam" id="PF04539"/>
    </source>
</evidence>
<feature type="domain" description="RNA polymerase sigma-70 region 3" evidence="6">
    <location>
        <begin position="150"/>
        <end position="205"/>
    </location>
</feature>
<evidence type="ECO:0000313" key="9">
    <source>
        <dbReference type="EMBL" id="NYJ74943.1"/>
    </source>
</evidence>
<dbReference type="NCBIfam" id="TIGR02937">
    <property type="entry name" value="sigma70-ECF"/>
    <property type="match status" value="1"/>
</dbReference>
<dbReference type="PANTHER" id="PTHR30385">
    <property type="entry name" value="SIGMA FACTOR F FLAGELLAR"/>
    <property type="match status" value="1"/>
</dbReference>
<dbReference type="EMBL" id="JACCFW010000001">
    <property type="protein sequence ID" value="NYJ74943.1"/>
    <property type="molecule type" value="Genomic_DNA"/>
</dbReference>
<proteinExistence type="predicted"/>
<gene>
    <name evidence="9" type="ORF">HNR15_001906</name>
</gene>
<keyword evidence="3" id="KW-0238">DNA-binding</keyword>
<dbReference type="InterPro" id="IPR013325">
    <property type="entry name" value="RNA_pol_sigma_r2"/>
</dbReference>
<protein>
    <submittedName>
        <fullName evidence="9">RNA polymerase sigma-B factor</fullName>
    </submittedName>
</protein>
<evidence type="ECO:0000259" key="7">
    <source>
        <dbReference type="Pfam" id="PF04542"/>
    </source>
</evidence>
<name>A0A853DFY4_9MICO</name>
<dbReference type="GO" id="GO:0016987">
    <property type="term" value="F:sigma factor activity"/>
    <property type="evidence" value="ECO:0007669"/>
    <property type="project" value="UniProtKB-KW"/>
</dbReference>
<dbReference type="InterPro" id="IPR007627">
    <property type="entry name" value="RNA_pol_sigma70_r2"/>
</dbReference>
<accession>A0A853DFY4</accession>
<evidence type="ECO:0000256" key="3">
    <source>
        <dbReference type="ARBA" id="ARBA00023125"/>
    </source>
</evidence>
<evidence type="ECO:0000313" key="10">
    <source>
        <dbReference type="Proteomes" id="UP000571817"/>
    </source>
</evidence>
<keyword evidence="10" id="KW-1185">Reference proteome</keyword>
<keyword evidence="2" id="KW-0731">Sigma factor</keyword>
<dbReference type="Proteomes" id="UP000571817">
    <property type="component" value="Unassembled WGS sequence"/>
</dbReference>
<evidence type="ECO:0000256" key="5">
    <source>
        <dbReference type="SAM" id="MobiDB-lite"/>
    </source>
</evidence>
<keyword evidence="1" id="KW-0805">Transcription regulation</keyword>
<dbReference type="AlphaFoldDB" id="A0A853DFY4"/>
<dbReference type="InterPro" id="IPR013324">
    <property type="entry name" value="RNA_pol_sigma_r3/r4-like"/>
</dbReference>
<dbReference type="PANTHER" id="PTHR30385:SF4">
    <property type="entry name" value="RNA POLYMERASE SIGMA-E FACTOR"/>
    <property type="match status" value="1"/>
</dbReference>
<feature type="region of interest" description="Disordered" evidence="5">
    <location>
        <begin position="1"/>
        <end position="40"/>
    </location>
</feature>